<comment type="caution">
    <text evidence="4">The sequence shown here is derived from an EMBL/GenBank/DDBJ whole genome shotgun (WGS) entry which is preliminary data.</text>
</comment>
<dbReference type="SUPFAM" id="SSF100950">
    <property type="entry name" value="NagB/RpiA/CoA transferase-like"/>
    <property type="match status" value="1"/>
</dbReference>
<dbReference type="PANTHER" id="PTHR11934:SF0">
    <property type="entry name" value="RIBOSE-5-PHOSPHATE ISOMERASE"/>
    <property type="match status" value="1"/>
</dbReference>
<dbReference type="EC" id="5.3.1.6" evidence="1"/>
<dbReference type="InterPro" id="IPR004788">
    <property type="entry name" value="Ribose5P_isomerase_type_A"/>
</dbReference>
<dbReference type="GO" id="GO:0009052">
    <property type="term" value="P:pentose-phosphate shunt, non-oxidative branch"/>
    <property type="evidence" value="ECO:0007669"/>
    <property type="project" value="InterPro"/>
</dbReference>
<dbReference type="GO" id="GO:0005829">
    <property type="term" value="C:cytosol"/>
    <property type="evidence" value="ECO:0007669"/>
    <property type="project" value="TreeGrafter"/>
</dbReference>
<keyword evidence="2 4" id="KW-0413">Isomerase</keyword>
<organism evidence="4">
    <name type="scientific">mine drainage metagenome</name>
    <dbReference type="NCBI Taxonomy" id="410659"/>
    <lineage>
        <taxon>unclassified sequences</taxon>
        <taxon>metagenomes</taxon>
        <taxon>ecological metagenomes</taxon>
    </lineage>
</organism>
<dbReference type="GO" id="GO:0004751">
    <property type="term" value="F:ribose-5-phosphate isomerase activity"/>
    <property type="evidence" value="ECO:0007669"/>
    <property type="project" value="UniProtKB-EC"/>
</dbReference>
<proteinExistence type="predicted"/>
<reference evidence="4" key="2">
    <citation type="journal article" date="2014" name="ISME J.">
        <title>Microbial stratification in low pH oxic and suboxic macroscopic growths along an acid mine drainage.</title>
        <authorList>
            <person name="Mendez-Garcia C."/>
            <person name="Mesa V."/>
            <person name="Sprenger R.R."/>
            <person name="Richter M."/>
            <person name="Diez M.S."/>
            <person name="Solano J."/>
            <person name="Bargiela R."/>
            <person name="Golyshina O.V."/>
            <person name="Manteca A."/>
            <person name="Ramos J.L."/>
            <person name="Gallego J.R."/>
            <person name="Llorente I."/>
            <person name="Martins Dos Santos V.A."/>
            <person name="Jensen O.N."/>
            <person name="Pelaez A.I."/>
            <person name="Sanchez J."/>
            <person name="Ferrer M."/>
        </authorList>
    </citation>
    <scope>NUCLEOTIDE SEQUENCE</scope>
</reference>
<dbReference type="AlphaFoldDB" id="T1C1R2"/>
<evidence type="ECO:0000256" key="2">
    <source>
        <dbReference type="ARBA" id="ARBA00023235"/>
    </source>
</evidence>
<dbReference type="Pfam" id="PF06026">
    <property type="entry name" value="Rib_5-P_isom_A"/>
    <property type="match status" value="1"/>
</dbReference>
<dbReference type="CDD" id="cd01398">
    <property type="entry name" value="RPI_A"/>
    <property type="match status" value="1"/>
</dbReference>
<dbReference type="PANTHER" id="PTHR11934">
    <property type="entry name" value="RIBOSE-5-PHOSPHATE ISOMERASE"/>
    <property type="match status" value="1"/>
</dbReference>
<dbReference type="Gene3D" id="3.40.50.1360">
    <property type="match status" value="1"/>
</dbReference>
<gene>
    <name evidence="4" type="ORF">B1B_02455</name>
</gene>
<protein>
    <recommendedName>
        <fullName evidence="1">ribose-5-phosphate isomerase</fullName>
        <ecNumber evidence="1">5.3.1.6</ecNumber>
    </recommendedName>
    <alternativeName>
        <fullName evidence="3">Phosphoriboisomerase</fullName>
    </alternativeName>
</protein>
<evidence type="ECO:0000256" key="3">
    <source>
        <dbReference type="ARBA" id="ARBA00029734"/>
    </source>
</evidence>
<name>T1C1R2_9ZZZZ</name>
<dbReference type="NCBIfam" id="TIGR00021">
    <property type="entry name" value="rpiA"/>
    <property type="match status" value="1"/>
</dbReference>
<dbReference type="EMBL" id="AUZY01001459">
    <property type="protein sequence ID" value="EQD74813.1"/>
    <property type="molecule type" value="Genomic_DNA"/>
</dbReference>
<reference evidence="4" key="1">
    <citation type="submission" date="2013-08" db="EMBL/GenBank/DDBJ databases">
        <authorList>
            <person name="Mendez C."/>
            <person name="Richter M."/>
            <person name="Ferrer M."/>
            <person name="Sanchez J."/>
        </authorList>
    </citation>
    <scope>NUCLEOTIDE SEQUENCE</scope>
</reference>
<dbReference type="SUPFAM" id="SSF75445">
    <property type="entry name" value="D-ribose-5-phosphate isomerase (RpiA), lid domain"/>
    <property type="match status" value="1"/>
</dbReference>
<evidence type="ECO:0000256" key="1">
    <source>
        <dbReference type="ARBA" id="ARBA00011959"/>
    </source>
</evidence>
<dbReference type="Gene3D" id="3.30.70.260">
    <property type="match status" value="1"/>
</dbReference>
<feature type="non-terminal residue" evidence="4">
    <location>
        <position position="1"/>
    </location>
</feature>
<dbReference type="InterPro" id="IPR037171">
    <property type="entry name" value="NagB/RpiA_transferase-like"/>
</dbReference>
<accession>T1C1R2</accession>
<evidence type="ECO:0000313" key="4">
    <source>
        <dbReference type="EMBL" id="EQD74813.1"/>
    </source>
</evidence>
<sequence>VLWVARALAQRFAASPPPRLVVASRGMEEVCRQLALPLTSLEEVQEFPLMLDGADEVDPALDLIKGGGGALFREKILARMSRELLILVDATKRVPRLGARHPLPVEVVPFARPFVQKRMEALGLPSVVRSRPGSSQPFRTDNGNVILDAPLPAQPFDARELDRALHAIPGVVETGFFLGMATRVLVAGAPGRVEELARS</sequence>
<dbReference type="GO" id="GO:0006014">
    <property type="term" value="P:D-ribose metabolic process"/>
    <property type="evidence" value="ECO:0007669"/>
    <property type="project" value="TreeGrafter"/>
</dbReference>